<dbReference type="InterPro" id="IPR036900">
    <property type="entry name" value="A-D-PHexomutase_C_sf"/>
</dbReference>
<evidence type="ECO:0000256" key="4">
    <source>
        <dbReference type="ARBA" id="ARBA00010231"/>
    </source>
</evidence>
<dbReference type="InterPro" id="IPR005844">
    <property type="entry name" value="A-D-PHexomutase_a/b/a-I"/>
</dbReference>
<comment type="catalytic activity">
    <reaction evidence="1">
        <text>alpha-D-mannose 1-phosphate = D-mannose 6-phosphate</text>
        <dbReference type="Rhea" id="RHEA:11140"/>
        <dbReference type="ChEBI" id="CHEBI:58409"/>
        <dbReference type="ChEBI" id="CHEBI:58735"/>
        <dbReference type="EC" id="5.4.2.8"/>
    </reaction>
</comment>
<gene>
    <name evidence="15" type="ORF">FKY71_04900</name>
</gene>
<evidence type="ECO:0000256" key="6">
    <source>
        <dbReference type="ARBA" id="ARBA00022553"/>
    </source>
</evidence>
<evidence type="ECO:0000313" key="15">
    <source>
        <dbReference type="EMBL" id="TQF00133.1"/>
    </source>
</evidence>
<comment type="pathway">
    <text evidence="3">Nucleotide-sugar biosynthesis; GDP-alpha-D-mannose biosynthesis; alpha-D-mannose 1-phosphate from D-fructose 6-phosphate: step 2/2.</text>
</comment>
<dbReference type="EMBL" id="VIFK01000022">
    <property type="protein sequence ID" value="TQF00133.1"/>
    <property type="molecule type" value="Genomic_DNA"/>
</dbReference>
<evidence type="ECO:0000256" key="8">
    <source>
        <dbReference type="ARBA" id="ARBA00022842"/>
    </source>
</evidence>
<evidence type="ECO:0000313" key="16">
    <source>
        <dbReference type="Proteomes" id="UP000315400"/>
    </source>
</evidence>
<dbReference type="Pfam" id="PF00408">
    <property type="entry name" value="PGM_PMM_IV"/>
    <property type="match status" value="1"/>
</dbReference>
<feature type="domain" description="Alpha-D-phosphohexomutase alpha/beta/alpha" evidence="13">
    <location>
        <begin position="159"/>
        <end position="250"/>
    </location>
</feature>
<accession>A0A540VTR5</accession>
<evidence type="ECO:0000256" key="10">
    <source>
        <dbReference type="RuleBase" id="RU004326"/>
    </source>
</evidence>
<dbReference type="Pfam" id="PF02880">
    <property type="entry name" value="PGM_PMM_III"/>
    <property type="match status" value="1"/>
</dbReference>
<proteinExistence type="inferred from homology"/>
<dbReference type="PANTHER" id="PTHR43771:SF2">
    <property type="entry name" value="PHOSPHOMANNOMUTASE_PHOSPHOGLUCOMUTASE"/>
    <property type="match status" value="1"/>
</dbReference>
<dbReference type="AlphaFoldDB" id="A0A540VTR5"/>
<sequence>MRRIDPSILRTYDIRGLVDQELTPDTVRALGQAIGSVAADAGQDAVVVGYDGRESSPRLAMALREGLMAAGRNVIDIGQVPTPVMYFATHYFGTGTGIAVTGSHNPSDYNGLKTLIAGRSLWGEGIQALGERIHHHQLVHGEGSERQQDVLGAYQSRITDEITLPRRLRAVVDCGNGVAGAVAPGVLTALGAEIIPLYCEVDGRFPHHHPDPTVPENLDDLIAAVAEHQADIGLAFDGDGDRLGVVDDQGHVIWADRQMMLYARAILEERPGAQIVFDVKCTGQLAEFIRAAGGEPIMWKTGHSLIKEKLRETGAPLAGEMSGHLFFNDRWYGFDDAIYAAARLLEILAGQTQTASEVFQALPEPVSTPEIRLDLAEGEPHRLINALMAETSGFDDATVTTLDGLRVDFNDGWGLVRASNTQPCLVMRFEGQDQAALERIQARFNRLIQAAGEVCGVVI</sequence>
<evidence type="ECO:0000259" key="14">
    <source>
        <dbReference type="Pfam" id="PF02880"/>
    </source>
</evidence>
<reference evidence="15 16" key="1">
    <citation type="submission" date="2019-06" db="EMBL/GenBank/DDBJ databases">
        <title>Metagenome assembled Genome of Spiribacter salinus SL48-SHIP from the microbial mat of Salt Lake 48 (Novosibirsk region, Russia).</title>
        <authorList>
            <person name="Shipova A."/>
            <person name="Rozanov A.S."/>
            <person name="Bryanskaya A.V."/>
            <person name="Peltek S.E."/>
        </authorList>
    </citation>
    <scope>NUCLEOTIDE SEQUENCE [LARGE SCALE GENOMIC DNA]</scope>
    <source>
        <strain evidence="15">SL48-SHIP-2</strain>
    </source>
</reference>
<evidence type="ECO:0000256" key="7">
    <source>
        <dbReference type="ARBA" id="ARBA00022723"/>
    </source>
</evidence>
<dbReference type="InterPro" id="IPR005845">
    <property type="entry name" value="A-D-PHexomutase_a/b/a-II"/>
</dbReference>
<keyword evidence="9" id="KW-0413">Isomerase</keyword>
<dbReference type="Gene3D" id="3.40.120.10">
    <property type="entry name" value="Alpha-D-Glucose-1,6-Bisphosphate, subunit A, domain 3"/>
    <property type="match status" value="3"/>
</dbReference>
<feature type="domain" description="Alpha-D-phosphohexomutase alpha/beta/alpha" evidence="12">
    <location>
        <begin position="9"/>
        <end position="121"/>
    </location>
</feature>
<dbReference type="CDD" id="cd03089">
    <property type="entry name" value="PMM_PGM"/>
    <property type="match status" value="1"/>
</dbReference>
<dbReference type="InterPro" id="IPR005841">
    <property type="entry name" value="Alpha-D-phosphohexomutase_SF"/>
</dbReference>
<evidence type="ECO:0000256" key="2">
    <source>
        <dbReference type="ARBA" id="ARBA00001946"/>
    </source>
</evidence>
<keyword evidence="8 10" id="KW-0460">Magnesium</keyword>
<keyword evidence="6" id="KW-0597">Phosphoprotein</keyword>
<evidence type="ECO:0000256" key="9">
    <source>
        <dbReference type="ARBA" id="ARBA00023235"/>
    </source>
</evidence>
<comment type="similarity">
    <text evidence="4 10">Belongs to the phosphohexose mutase family.</text>
</comment>
<dbReference type="SUPFAM" id="SSF55957">
    <property type="entry name" value="Phosphoglucomutase, C-terminal domain"/>
    <property type="match status" value="1"/>
</dbReference>
<evidence type="ECO:0000256" key="1">
    <source>
        <dbReference type="ARBA" id="ARBA00000586"/>
    </source>
</evidence>
<dbReference type="InterPro" id="IPR016055">
    <property type="entry name" value="A-D-PHexomutase_a/b/a-I/II/III"/>
</dbReference>
<dbReference type="InterPro" id="IPR016066">
    <property type="entry name" value="A-D-PHexomutase_CS"/>
</dbReference>
<evidence type="ECO:0000259" key="12">
    <source>
        <dbReference type="Pfam" id="PF02878"/>
    </source>
</evidence>
<comment type="cofactor">
    <cofactor evidence="2">
        <name>Mg(2+)</name>
        <dbReference type="ChEBI" id="CHEBI:18420"/>
    </cofactor>
</comment>
<evidence type="ECO:0000259" key="11">
    <source>
        <dbReference type="Pfam" id="PF00408"/>
    </source>
</evidence>
<evidence type="ECO:0000259" key="13">
    <source>
        <dbReference type="Pfam" id="PF02879"/>
    </source>
</evidence>
<organism evidence="15 16">
    <name type="scientific">Spiribacter salinus</name>
    <dbReference type="NCBI Taxonomy" id="1335746"/>
    <lineage>
        <taxon>Bacteria</taxon>
        <taxon>Pseudomonadati</taxon>
        <taxon>Pseudomonadota</taxon>
        <taxon>Gammaproteobacteria</taxon>
        <taxon>Chromatiales</taxon>
        <taxon>Ectothiorhodospiraceae</taxon>
        <taxon>Spiribacter</taxon>
    </lineage>
</organism>
<dbReference type="GO" id="GO:0004615">
    <property type="term" value="F:phosphomannomutase activity"/>
    <property type="evidence" value="ECO:0007669"/>
    <property type="project" value="UniProtKB-EC"/>
</dbReference>
<dbReference type="SUPFAM" id="SSF53738">
    <property type="entry name" value="Phosphoglucomutase, first 3 domains"/>
    <property type="match status" value="3"/>
</dbReference>
<dbReference type="Pfam" id="PF02879">
    <property type="entry name" value="PGM_PMM_II"/>
    <property type="match status" value="1"/>
</dbReference>
<protein>
    <recommendedName>
        <fullName evidence="5">phosphomannomutase</fullName>
        <ecNumber evidence="5">5.4.2.8</ecNumber>
    </recommendedName>
</protein>
<dbReference type="Pfam" id="PF02878">
    <property type="entry name" value="PGM_PMM_I"/>
    <property type="match status" value="1"/>
</dbReference>
<dbReference type="EC" id="5.4.2.8" evidence="5"/>
<evidence type="ECO:0000256" key="3">
    <source>
        <dbReference type="ARBA" id="ARBA00004699"/>
    </source>
</evidence>
<dbReference type="PANTHER" id="PTHR43771">
    <property type="entry name" value="PHOSPHOMANNOMUTASE"/>
    <property type="match status" value="1"/>
</dbReference>
<dbReference type="STRING" id="1260251.SPISAL_01050"/>
<keyword evidence="7 10" id="KW-0479">Metal-binding</keyword>
<dbReference type="InterPro" id="IPR005846">
    <property type="entry name" value="A-D-PHexomutase_a/b/a-III"/>
</dbReference>
<feature type="domain" description="Alpha-D-phosphohexomutase C-terminal" evidence="11">
    <location>
        <begin position="371"/>
        <end position="445"/>
    </location>
</feature>
<evidence type="ECO:0000256" key="5">
    <source>
        <dbReference type="ARBA" id="ARBA00012730"/>
    </source>
</evidence>
<dbReference type="GO" id="GO:0005975">
    <property type="term" value="P:carbohydrate metabolic process"/>
    <property type="evidence" value="ECO:0007669"/>
    <property type="project" value="InterPro"/>
</dbReference>
<dbReference type="GO" id="GO:0000287">
    <property type="term" value="F:magnesium ion binding"/>
    <property type="evidence" value="ECO:0007669"/>
    <property type="project" value="InterPro"/>
</dbReference>
<dbReference type="Gene3D" id="3.30.310.50">
    <property type="entry name" value="Alpha-D-phosphohexomutase, C-terminal domain"/>
    <property type="match status" value="1"/>
</dbReference>
<dbReference type="PROSITE" id="PS00710">
    <property type="entry name" value="PGM_PMM"/>
    <property type="match status" value="1"/>
</dbReference>
<dbReference type="Proteomes" id="UP000315400">
    <property type="component" value="Unassembled WGS sequence"/>
</dbReference>
<comment type="caution">
    <text evidence="15">The sequence shown here is derived from an EMBL/GenBank/DDBJ whole genome shotgun (WGS) entry which is preliminary data.</text>
</comment>
<dbReference type="InterPro" id="IPR005843">
    <property type="entry name" value="A-D-PHexomutase_C"/>
</dbReference>
<dbReference type="PRINTS" id="PR00509">
    <property type="entry name" value="PGMPMM"/>
</dbReference>
<name>A0A540VTR5_9GAMM</name>
<feature type="domain" description="Alpha-D-phosphohexomutase alpha/beta/alpha" evidence="14">
    <location>
        <begin position="256"/>
        <end position="364"/>
    </location>
</feature>